<dbReference type="RefSeq" id="WP_130479911.1">
    <property type="nucleotide sequence ID" value="NZ_SFCC01000027.1"/>
</dbReference>
<dbReference type="SUPFAM" id="SSF51182">
    <property type="entry name" value="RmlC-like cupins"/>
    <property type="match status" value="1"/>
</dbReference>
<evidence type="ECO:0000259" key="1">
    <source>
        <dbReference type="Pfam" id="PF07883"/>
    </source>
</evidence>
<comment type="caution">
    <text evidence="2">The sequence shown here is derived from an EMBL/GenBank/DDBJ whole genome shotgun (WGS) entry which is preliminary data.</text>
</comment>
<dbReference type="OrthoDB" id="5145129at2"/>
<accession>A0A4Q7IWJ9</accession>
<dbReference type="Gene3D" id="2.60.120.10">
    <property type="entry name" value="Jelly Rolls"/>
    <property type="match status" value="1"/>
</dbReference>
<keyword evidence="3" id="KW-1185">Reference proteome</keyword>
<reference evidence="2 3" key="1">
    <citation type="submission" date="2019-02" db="EMBL/GenBank/DDBJ databases">
        <title>Draft genome sequence of Amycolatopsis sp. 8-3EHSu isolated from roots of Suaeda maritima.</title>
        <authorList>
            <person name="Duangmal K."/>
            <person name="Chantavorakit T."/>
        </authorList>
    </citation>
    <scope>NUCLEOTIDE SEQUENCE [LARGE SCALE GENOMIC DNA]</scope>
    <source>
        <strain evidence="2 3">8-3EHSu</strain>
    </source>
</reference>
<dbReference type="InterPro" id="IPR014710">
    <property type="entry name" value="RmlC-like_jellyroll"/>
</dbReference>
<dbReference type="Pfam" id="PF07883">
    <property type="entry name" value="Cupin_2"/>
    <property type="match status" value="1"/>
</dbReference>
<dbReference type="AlphaFoldDB" id="A0A4Q7IWJ9"/>
<protein>
    <submittedName>
        <fullName evidence="2">Cupin domain-containing protein</fullName>
    </submittedName>
</protein>
<dbReference type="InterPro" id="IPR011051">
    <property type="entry name" value="RmlC_Cupin_sf"/>
</dbReference>
<dbReference type="Proteomes" id="UP000292003">
    <property type="component" value="Unassembled WGS sequence"/>
</dbReference>
<evidence type="ECO:0000313" key="3">
    <source>
        <dbReference type="Proteomes" id="UP000292003"/>
    </source>
</evidence>
<feature type="domain" description="Cupin type-2" evidence="1">
    <location>
        <begin position="30"/>
        <end position="92"/>
    </location>
</feature>
<dbReference type="EMBL" id="SFCC01000027">
    <property type="protein sequence ID" value="RZQ59301.1"/>
    <property type="molecule type" value="Genomic_DNA"/>
</dbReference>
<evidence type="ECO:0000313" key="2">
    <source>
        <dbReference type="EMBL" id="RZQ59301.1"/>
    </source>
</evidence>
<dbReference type="InterPro" id="IPR013096">
    <property type="entry name" value="Cupin_2"/>
</dbReference>
<organism evidence="2 3">
    <name type="scientific">Amycolatopsis suaedae</name>
    <dbReference type="NCBI Taxonomy" id="2510978"/>
    <lineage>
        <taxon>Bacteria</taxon>
        <taxon>Bacillati</taxon>
        <taxon>Actinomycetota</taxon>
        <taxon>Actinomycetes</taxon>
        <taxon>Pseudonocardiales</taxon>
        <taxon>Pseudonocardiaceae</taxon>
        <taxon>Amycolatopsis</taxon>
    </lineage>
</organism>
<name>A0A4Q7IWJ9_9PSEU</name>
<sequence length="115" mass="12342">MTTFERGEFRFRPLAVPSTGSTELAVWEIEAGPGAAGETHSVSREEIFVVRAGEVVATIGGEQRRLAEGQVLVVQPREEFALANPGERTALLTACSSRGVRAHLGGNTIDPPWAR</sequence>
<gene>
    <name evidence="2" type="ORF">EWH70_35100</name>
</gene>
<proteinExistence type="predicted"/>